<dbReference type="EMBL" id="LQPZ01000044">
    <property type="protein sequence ID" value="ORX00049.1"/>
    <property type="molecule type" value="Genomic_DNA"/>
</dbReference>
<dbReference type="OrthoDB" id="4568361at2"/>
<dbReference type="STRING" id="1798.AWC30_15330"/>
<dbReference type="RefSeq" id="WP_109562091.1">
    <property type="nucleotide sequence ID" value="NZ_JACKSN010000092.1"/>
</dbReference>
<dbReference type="Pfam" id="PF08237">
    <property type="entry name" value="PE-PPE"/>
    <property type="match status" value="1"/>
</dbReference>
<protein>
    <recommendedName>
        <fullName evidence="1">PE-PPE domain-containing protein</fullName>
    </recommendedName>
</protein>
<name>A0A1X2EF96_9MYCO</name>
<organism evidence="2 3">
    <name type="scientific">Mycolicibacillus trivialis</name>
    <dbReference type="NCBI Taxonomy" id="1798"/>
    <lineage>
        <taxon>Bacteria</taxon>
        <taxon>Bacillati</taxon>
        <taxon>Actinomycetota</taxon>
        <taxon>Actinomycetes</taxon>
        <taxon>Mycobacteriales</taxon>
        <taxon>Mycobacteriaceae</taxon>
        <taxon>Mycolicibacillus</taxon>
    </lineage>
</organism>
<comment type="caution">
    <text evidence="2">The sequence shown here is derived from an EMBL/GenBank/DDBJ whole genome shotgun (WGS) entry which is preliminary data.</text>
</comment>
<sequence length="512" mass="52838">MLVNRIRSLGALLLALFGALALVVVSAVTSGPAVAALPVVSAEVLLAADGDVAIPNPAVSYAEVMAGSGTPIPWLGKDGQYMQLVFDHYLAGKFPSLQTPITPCDDGCNVDGLVTPEGLYPMTGIKDLPLTTSVDRGVTILDNQIVTDLADNGPVGSNGALGVLGYSQSSVIASLEMEKLAAMSSGAPTSDQLNFVLLGNPMNPNGGLLSRFAGLNIPSMGLNFYGATPADTIYPTDIYTIQYDGFADFPKYPLNVLADLNAFAGIYYVHGGYPEAVGADFVQLPVSPGYYADGGVTNYFMLPTEDLPLLTPVRSIPLVGNPIAELLQPDLKVLIDLGYDNPFADTTYADVATPFGLFPQWSAFEQLPGQLFNGTKEGLENFVGSLGNLSLADLNPLALLGNGTAGAAAASPLDSLTDFIPNVVNGLSGAASSAYAALLPTADIANAVVTSMPAYLFQLSLDHLLDGDLLNAVGLPLAGAAGLATMAGGFEFLVIADAAQAIIGDLSGLIPF</sequence>
<dbReference type="AlphaFoldDB" id="A0A1X2EF96"/>
<dbReference type="Gene3D" id="3.40.50.1820">
    <property type="entry name" value="alpha/beta hydrolase"/>
    <property type="match status" value="1"/>
</dbReference>
<dbReference type="Proteomes" id="UP000193090">
    <property type="component" value="Unassembled WGS sequence"/>
</dbReference>
<gene>
    <name evidence="2" type="ORF">AWC30_15330</name>
</gene>
<evidence type="ECO:0000313" key="2">
    <source>
        <dbReference type="EMBL" id="ORX00049.1"/>
    </source>
</evidence>
<dbReference type="InterPro" id="IPR029058">
    <property type="entry name" value="AB_hydrolase_fold"/>
</dbReference>
<accession>A0A1X2EF96</accession>
<proteinExistence type="predicted"/>
<dbReference type="InterPro" id="IPR013228">
    <property type="entry name" value="PE-PPE_C"/>
</dbReference>
<evidence type="ECO:0000259" key="1">
    <source>
        <dbReference type="Pfam" id="PF08237"/>
    </source>
</evidence>
<keyword evidence="3" id="KW-1185">Reference proteome</keyword>
<evidence type="ECO:0000313" key="3">
    <source>
        <dbReference type="Proteomes" id="UP000193090"/>
    </source>
</evidence>
<feature type="domain" description="PE-PPE" evidence="1">
    <location>
        <begin position="109"/>
        <end position="340"/>
    </location>
</feature>
<reference evidence="2 3" key="1">
    <citation type="submission" date="2016-01" db="EMBL/GenBank/DDBJ databases">
        <title>The new phylogeny of the genus Mycobacterium.</title>
        <authorList>
            <person name="Tarcisio F."/>
            <person name="Conor M."/>
            <person name="Antonella G."/>
            <person name="Elisabetta G."/>
            <person name="Giulia F.S."/>
            <person name="Sara T."/>
            <person name="Anna F."/>
            <person name="Clotilde B."/>
            <person name="Roberto B."/>
            <person name="Veronica D.S."/>
            <person name="Fabio R."/>
            <person name="Monica P."/>
            <person name="Olivier J."/>
            <person name="Enrico T."/>
            <person name="Nicola S."/>
        </authorList>
    </citation>
    <scope>NUCLEOTIDE SEQUENCE [LARGE SCALE GENOMIC DNA]</scope>
    <source>
        <strain evidence="2 3">DSM 44153</strain>
    </source>
</reference>